<dbReference type="SUPFAM" id="SSF51735">
    <property type="entry name" value="NAD(P)-binding Rossmann-fold domains"/>
    <property type="match status" value="1"/>
</dbReference>
<dbReference type="Proteomes" id="UP000570361">
    <property type="component" value="Unassembled WGS sequence"/>
</dbReference>
<comment type="caution">
    <text evidence="2">The sequence shown here is derived from an EMBL/GenBank/DDBJ whole genome shotgun (WGS) entry which is preliminary data.</text>
</comment>
<proteinExistence type="predicted"/>
<sequence>MRLSQLGWNVTGLGRNEAVGARLEAAGVRFVQADLRDAAAVARACAGQDAVFHCGALSTPWGDYREFQAVNVGGTRNVVDGCRKHGVQRLIHVSTPSIYFDYKDRIGIRESDALPAKPVNAYAATKLQAEHVVQEAFAQGLAGLILRPRAIFGPLDQAVFPRLMRANESQGVPLFRAGNVALDLTYVDNVVDAMLLGWEAPQEALGLAYNISNGEPVMLRDVLNELFAMMGTELRTRAIPYSVAYSAAALMEWSHRLLPKLGEPPLTRYSVSVLAYHQTLDITLARELLGYDPRIGLSDGLKAFAEWWRTKGR</sequence>
<dbReference type="PANTHER" id="PTHR43245:SF51">
    <property type="entry name" value="SHORT CHAIN DEHYDROGENASE_REDUCTASE FAMILY 42E, MEMBER 2"/>
    <property type="match status" value="1"/>
</dbReference>
<dbReference type="InterPro" id="IPR001509">
    <property type="entry name" value="Epimerase_deHydtase"/>
</dbReference>
<dbReference type="EMBL" id="JACHXK010000003">
    <property type="protein sequence ID" value="MBB3109687.1"/>
    <property type="molecule type" value="Genomic_DNA"/>
</dbReference>
<evidence type="ECO:0000313" key="3">
    <source>
        <dbReference type="Proteomes" id="UP000570361"/>
    </source>
</evidence>
<name>A0A7W5AW01_9BACL</name>
<accession>A0A7W5AW01</accession>
<keyword evidence="3" id="KW-1185">Reference proteome</keyword>
<dbReference type="InterPro" id="IPR050177">
    <property type="entry name" value="Lipid_A_modif_metabolic_enz"/>
</dbReference>
<dbReference type="InterPro" id="IPR036291">
    <property type="entry name" value="NAD(P)-bd_dom_sf"/>
</dbReference>
<feature type="domain" description="NAD-dependent epimerase/dehydratase" evidence="1">
    <location>
        <begin position="2"/>
        <end position="211"/>
    </location>
</feature>
<dbReference type="Pfam" id="PF01370">
    <property type="entry name" value="Epimerase"/>
    <property type="match status" value="1"/>
</dbReference>
<gene>
    <name evidence="2" type="ORF">FHS18_001750</name>
</gene>
<dbReference type="PANTHER" id="PTHR43245">
    <property type="entry name" value="BIFUNCTIONAL POLYMYXIN RESISTANCE PROTEIN ARNA"/>
    <property type="match status" value="1"/>
</dbReference>
<evidence type="ECO:0000313" key="2">
    <source>
        <dbReference type="EMBL" id="MBB3109687.1"/>
    </source>
</evidence>
<organism evidence="2 3">
    <name type="scientific">Paenibacillus phyllosphaerae</name>
    <dbReference type="NCBI Taxonomy" id="274593"/>
    <lineage>
        <taxon>Bacteria</taxon>
        <taxon>Bacillati</taxon>
        <taxon>Bacillota</taxon>
        <taxon>Bacilli</taxon>
        <taxon>Bacillales</taxon>
        <taxon>Paenibacillaceae</taxon>
        <taxon>Paenibacillus</taxon>
    </lineage>
</organism>
<protein>
    <submittedName>
        <fullName evidence="2">Nucleoside-diphosphate-sugar epimerase</fullName>
    </submittedName>
</protein>
<dbReference type="Gene3D" id="3.40.50.720">
    <property type="entry name" value="NAD(P)-binding Rossmann-like Domain"/>
    <property type="match status" value="1"/>
</dbReference>
<reference evidence="2 3" key="1">
    <citation type="submission" date="2020-08" db="EMBL/GenBank/DDBJ databases">
        <title>Genomic Encyclopedia of Type Strains, Phase III (KMG-III): the genomes of soil and plant-associated and newly described type strains.</title>
        <authorList>
            <person name="Whitman W."/>
        </authorList>
    </citation>
    <scope>NUCLEOTIDE SEQUENCE [LARGE SCALE GENOMIC DNA]</scope>
    <source>
        <strain evidence="2 3">CECT 5862</strain>
    </source>
</reference>
<dbReference type="AlphaFoldDB" id="A0A7W5AW01"/>
<evidence type="ECO:0000259" key="1">
    <source>
        <dbReference type="Pfam" id="PF01370"/>
    </source>
</evidence>